<dbReference type="EMBL" id="QUNO01000006">
    <property type="protein sequence ID" value="REH47026.1"/>
    <property type="molecule type" value="Genomic_DNA"/>
</dbReference>
<accession>A0A3E0HLE5</accession>
<evidence type="ECO:0000256" key="1">
    <source>
        <dbReference type="SAM" id="MobiDB-lite"/>
    </source>
</evidence>
<proteinExistence type="predicted"/>
<sequence length="114" mass="12265">MTTTDPMLPPALLALVDPDVRGGPMSPLRWTTKSTRNLAATLTTQGHKVDAGAVANLLRQEGFSLQSNAKTLDGKQNPDRTRSSATSTNRSEPARRRASTAVHDLLSDLWSPSI</sequence>
<dbReference type="Proteomes" id="UP000256269">
    <property type="component" value="Unassembled WGS sequence"/>
</dbReference>
<gene>
    <name evidence="2" type="ORF">BCF44_106190</name>
</gene>
<feature type="region of interest" description="Disordered" evidence="1">
    <location>
        <begin position="67"/>
        <end position="102"/>
    </location>
</feature>
<organism evidence="2 3">
    <name type="scientific">Kutzneria buriramensis</name>
    <dbReference type="NCBI Taxonomy" id="1045776"/>
    <lineage>
        <taxon>Bacteria</taxon>
        <taxon>Bacillati</taxon>
        <taxon>Actinomycetota</taxon>
        <taxon>Actinomycetes</taxon>
        <taxon>Pseudonocardiales</taxon>
        <taxon>Pseudonocardiaceae</taxon>
        <taxon>Kutzneria</taxon>
    </lineage>
</organism>
<protein>
    <submittedName>
        <fullName evidence="2">DDE family transposase</fullName>
    </submittedName>
</protein>
<name>A0A3E0HLE5_9PSEU</name>
<dbReference type="Pfam" id="PF07592">
    <property type="entry name" value="DDE_Tnp_ISAZ013"/>
    <property type="match status" value="1"/>
</dbReference>
<comment type="caution">
    <text evidence="2">The sequence shown here is derived from an EMBL/GenBank/DDBJ whole genome shotgun (WGS) entry which is preliminary data.</text>
</comment>
<reference evidence="2 3" key="1">
    <citation type="submission" date="2018-08" db="EMBL/GenBank/DDBJ databases">
        <title>Genomic Encyclopedia of Archaeal and Bacterial Type Strains, Phase II (KMG-II): from individual species to whole genera.</title>
        <authorList>
            <person name="Goeker M."/>
        </authorList>
    </citation>
    <scope>NUCLEOTIDE SEQUENCE [LARGE SCALE GENOMIC DNA]</scope>
    <source>
        <strain evidence="2 3">DSM 45791</strain>
    </source>
</reference>
<dbReference type="InterPro" id="IPR011518">
    <property type="entry name" value="Transposase_36"/>
</dbReference>
<dbReference type="AlphaFoldDB" id="A0A3E0HLE5"/>
<evidence type="ECO:0000313" key="3">
    <source>
        <dbReference type="Proteomes" id="UP000256269"/>
    </source>
</evidence>
<feature type="compositionally biased region" description="Basic and acidic residues" evidence="1">
    <location>
        <begin position="72"/>
        <end position="82"/>
    </location>
</feature>
<dbReference type="OrthoDB" id="8782691at2"/>
<evidence type="ECO:0000313" key="2">
    <source>
        <dbReference type="EMBL" id="REH47026.1"/>
    </source>
</evidence>
<keyword evidence="3" id="KW-1185">Reference proteome</keyword>